<evidence type="ECO:0000313" key="3">
    <source>
        <dbReference type="EMBL" id="PIN00745.1"/>
    </source>
</evidence>
<reference evidence="4" key="1">
    <citation type="journal article" date="2018" name="Gigascience">
        <title>Genome assembly of the Pink Ipe (Handroanthus impetiginosus, Bignoniaceae), a highly valued, ecologically keystone Neotropical timber forest tree.</title>
        <authorList>
            <person name="Silva-Junior O.B."/>
            <person name="Grattapaglia D."/>
            <person name="Novaes E."/>
            <person name="Collevatti R.G."/>
        </authorList>
    </citation>
    <scope>NUCLEOTIDE SEQUENCE [LARGE SCALE GENOMIC DNA]</scope>
    <source>
        <strain evidence="4">cv. UFG-1</strain>
    </source>
</reference>
<dbReference type="GO" id="GO:0040008">
    <property type="term" value="P:regulation of growth"/>
    <property type="evidence" value="ECO:0007669"/>
    <property type="project" value="InterPro"/>
</dbReference>
<sequence length="228" mass="26346">MKIFSWMKSKLHGKDNTIKPEPESMSLMFPDDMMHQDNKQEISGCPDALLAIGTFGNNLKHSEEEEAEDEEEEQEEEVVDTSFLGEIEEFFDCFPEDEEITHELINDAILQRTTSAVHTKGEKYIPSNKRKTGFYKKSLSFLVKKALLCGGGFVPRPIVTPIFKHPFPDPKLDHSTMDKILRAMRRKKKYHQRQKYLHMSETDNEARGETSSGNNWVKTDSEYIVLEL</sequence>
<accession>A0A2G9G6I3</accession>
<dbReference type="GO" id="GO:0009630">
    <property type="term" value="P:gravitropism"/>
    <property type="evidence" value="ECO:0007669"/>
    <property type="project" value="InterPro"/>
</dbReference>
<evidence type="ECO:0000256" key="1">
    <source>
        <dbReference type="ARBA" id="ARBA00022604"/>
    </source>
</evidence>
<dbReference type="Proteomes" id="UP000231279">
    <property type="component" value="Unassembled WGS sequence"/>
</dbReference>
<protein>
    <submittedName>
        <fullName evidence="3">Uncharacterized protein</fullName>
    </submittedName>
</protein>
<proteinExistence type="inferred from homology"/>
<keyword evidence="1" id="KW-0341">Growth regulation</keyword>
<comment type="similarity">
    <text evidence="2">Belongs to the LAZY family.</text>
</comment>
<gene>
    <name evidence="3" type="ORF">CDL12_26752</name>
</gene>
<name>A0A2G9G6I3_9LAMI</name>
<comment type="caution">
    <text evidence="3">The sequence shown here is derived from an EMBL/GenBank/DDBJ whole genome shotgun (WGS) entry which is preliminary data.</text>
</comment>
<keyword evidence="4" id="KW-1185">Reference proteome</keyword>
<dbReference type="PANTHER" id="PTHR34045:SF3">
    <property type="entry name" value="PROTEIN LAZY 4"/>
    <property type="match status" value="1"/>
</dbReference>
<dbReference type="EMBL" id="NKXS01006777">
    <property type="protein sequence ID" value="PIN00745.1"/>
    <property type="molecule type" value="Genomic_DNA"/>
</dbReference>
<dbReference type="STRING" id="429701.A0A2G9G6I3"/>
<organism evidence="3 4">
    <name type="scientific">Handroanthus impetiginosus</name>
    <dbReference type="NCBI Taxonomy" id="429701"/>
    <lineage>
        <taxon>Eukaryota</taxon>
        <taxon>Viridiplantae</taxon>
        <taxon>Streptophyta</taxon>
        <taxon>Embryophyta</taxon>
        <taxon>Tracheophyta</taxon>
        <taxon>Spermatophyta</taxon>
        <taxon>Magnoliopsida</taxon>
        <taxon>eudicotyledons</taxon>
        <taxon>Gunneridae</taxon>
        <taxon>Pentapetalae</taxon>
        <taxon>asterids</taxon>
        <taxon>lamiids</taxon>
        <taxon>Lamiales</taxon>
        <taxon>Bignoniaceae</taxon>
        <taxon>Crescentiina</taxon>
        <taxon>Tabebuia alliance</taxon>
        <taxon>Handroanthus</taxon>
    </lineage>
</organism>
<dbReference type="AlphaFoldDB" id="A0A2G9G6I3"/>
<dbReference type="InterPro" id="IPR044683">
    <property type="entry name" value="LAZY"/>
</dbReference>
<evidence type="ECO:0000256" key="2">
    <source>
        <dbReference type="ARBA" id="ARBA00024198"/>
    </source>
</evidence>
<dbReference type="OrthoDB" id="1729737at2759"/>
<dbReference type="PANTHER" id="PTHR34045">
    <property type="entry name" value="OS03G0406300 PROTEIN"/>
    <property type="match status" value="1"/>
</dbReference>
<evidence type="ECO:0000313" key="4">
    <source>
        <dbReference type="Proteomes" id="UP000231279"/>
    </source>
</evidence>